<reference evidence="6 7" key="1">
    <citation type="submission" date="2020-08" db="EMBL/GenBank/DDBJ databases">
        <title>Genomic Encyclopedia of Type Strains, Phase IV (KMG-IV): sequencing the most valuable type-strain genomes for metagenomic binning, comparative biology and taxonomic classification.</title>
        <authorList>
            <person name="Goeker M."/>
        </authorList>
    </citation>
    <scope>NUCLEOTIDE SEQUENCE [LARGE SCALE GENOMIC DNA]</scope>
    <source>
        <strain evidence="6 7">DSM 101465</strain>
    </source>
</reference>
<dbReference type="EMBL" id="JACHEH010000008">
    <property type="protein sequence ID" value="MBB6169568.1"/>
    <property type="molecule type" value="Genomic_DNA"/>
</dbReference>
<dbReference type="PANTHER" id="PTHR34294">
    <property type="entry name" value="TRANSCRIPTIONAL REGULATOR-RELATED"/>
    <property type="match status" value="1"/>
</dbReference>
<dbReference type="InterPro" id="IPR007324">
    <property type="entry name" value="Sugar-bd_dom_put"/>
</dbReference>
<evidence type="ECO:0000313" key="7">
    <source>
        <dbReference type="Proteomes" id="UP000588017"/>
    </source>
</evidence>
<dbReference type="RefSeq" id="WP_183336081.1">
    <property type="nucleotide sequence ID" value="NZ_BMHX01000008.1"/>
</dbReference>
<dbReference type="GO" id="GO:0030246">
    <property type="term" value="F:carbohydrate binding"/>
    <property type="evidence" value="ECO:0007669"/>
    <property type="project" value="InterPro"/>
</dbReference>
<dbReference type="Gene3D" id="3.40.50.1360">
    <property type="match status" value="1"/>
</dbReference>
<evidence type="ECO:0000259" key="5">
    <source>
        <dbReference type="Pfam" id="PF04198"/>
    </source>
</evidence>
<evidence type="ECO:0000256" key="1">
    <source>
        <dbReference type="ARBA" id="ARBA00010466"/>
    </source>
</evidence>
<accession>A0A841K9M9</accession>
<evidence type="ECO:0000313" key="6">
    <source>
        <dbReference type="EMBL" id="MBB6169568.1"/>
    </source>
</evidence>
<name>A0A841K9M9_9HYPH</name>
<keyword evidence="2" id="KW-0805">Transcription regulation</keyword>
<dbReference type="Proteomes" id="UP000588017">
    <property type="component" value="Unassembled WGS sequence"/>
</dbReference>
<evidence type="ECO:0000256" key="3">
    <source>
        <dbReference type="ARBA" id="ARBA00023125"/>
    </source>
</evidence>
<feature type="domain" description="Sugar-binding" evidence="5">
    <location>
        <begin position="61"/>
        <end position="322"/>
    </location>
</feature>
<protein>
    <submittedName>
        <fullName evidence="6">DNA-binding transcriptional regulator LsrR (DeoR family)</fullName>
    </submittedName>
</protein>
<dbReference type="InterPro" id="IPR051054">
    <property type="entry name" value="SorC_transcr_regulators"/>
</dbReference>
<keyword evidence="4" id="KW-0804">Transcription</keyword>
<comment type="caution">
    <text evidence="6">The sequence shown here is derived from an EMBL/GenBank/DDBJ whole genome shotgun (WGS) entry which is preliminary data.</text>
</comment>
<dbReference type="GO" id="GO:0003677">
    <property type="term" value="F:DNA binding"/>
    <property type="evidence" value="ECO:0007669"/>
    <property type="project" value="UniProtKB-KW"/>
</dbReference>
<dbReference type="Gene3D" id="1.10.10.10">
    <property type="entry name" value="Winged helix-like DNA-binding domain superfamily/Winged helix DNA-binding domain"/>
    <property type="match status" value="1"/>
</dbReference>
<organism evidence="6 7">
    <name type="scientific">Chelatococcus composti</name>
    <dbReference type="NCBI Taxonomy" id="1743235"/>
    <lineage>
        <taxon>Bacteria</taxon>
        <taxon>Pseudomonadati</taxon>
        <taxon>Pseudomonadota</taxon>
        <taxon>Alphaproteobacteria</taxon>
        <taxon>Hyphomicrobiales</taxon>
        <taxon>Chelatococcaceae</taxon>
        <taxon>Chelatococcus</taxon>
    </lineage>
</organism>
<keyword evidence="7" id="KW-1185">Reference proteome</keyword>
<sequence>MSEPGRGDQDLMVRAAWLYYVHGKGQEEVARDLKISRFKVTRMLAQAREAGIVKISIQHETSETLALGDWLAARYGLEECILTPPFDEQTGSLDDETADRLARRGVGLAGANYLTRRLLGSPRLTIGVGCGRTVSAVVDAFTAFPKQNVRFVSVLGSLTRDVSLNNFEVVRLAQACSGEGYFLPAPLVVDEEGDVEVVLRQRPVQASLALAREADFYLISFGDCSPDAFLFRHGLLSRTDLEGLTAAGAVCEVAGKFFDREGRLVECGVNARTIGIAPEDLKRTEVVMLAAGRSKAAALQAVLKTGIVNRLIIDGELAGRLVAAMPTRERRQAEGL</sequence>
<evidence type="ECO:0000256" key="4">
    <source>
        <dbReference type="ARBA" id="ARBA00023163"/>
    </source>
</evidence>
<gene>
    <name evidence="6" type="ORF">HNQ73_003218</name>
</gene>
<dbReference type="Pfam" id="PF04198">
    <property type="entry name" value="Sugar-bind"/>
    <property type="match status" value="1"/>
</dbReference>
<evidence type="ECO:0000256" key="2">
    <source>
        <dbReference type="ARBA" id="ARBA00023015"/>
    </source>
</evidence>
<dbReference type="SUPFAM" id="SSF100950">
    <property type="entry name" value="NagB/RpiA/CoA transferase-like"/>
    <property type="match status" value="1"/>
</dbReference>
<keyword evidence="3 6" id="KW-0238">DNA-binding</keyword>
<dbReference type="InterPro" id="IPR037171">
    <property type="entry name" value="NagB/RpiA_transferase-like"/>
</dbReference>
<dbReference type="AlphaFoldDB" id="A0A841K9M9"/>
<dbReference type="InterPro" id="IPR036388">
    <property type="entry name" value="WH-like_DNA-bd_sf"/>
</dbReference>
<comment type="similarity">
    <text evidence="1">Belongs to the SorC transcriptional regulatory family.</text>
</comment>
<dbReference type="PANTHER" id="PTHR34294:SF1">
    <property type="entry name" value="TRANSCRIPTIONAL REGULATOR LSRR"/>
    <property type="match status" value="1"/>
</dbReference>
<proteinExistence type="inferred from homology"/>